<dbReference type="InterPro" id="IPR036116">
    <property type="entry name" value="FN3_sf"/>
</dbReference>
<dbReference type="InterPro" id="IPR024079">
    <property type="entry name" value="MetalloPept_cat_dom_sf"/>
</dbReference>
<dbReference type="Gene3D" id="3.40.390.10">
    <property type="entry name" value="Collagenase (Catalytic Domain)"/>
    <property type="match status" value="1"/>
</dbReference>
<dbReference type="AlphaFoldDB" id="A0A5C7FYI5"/>
<protein>
    <submittedName>
        <fullName evidence="3">T9SS type A sorting domain-containing protein</fullName>
    </submittedName>
</protein>
<sequence length="506" mass="55864">MKSIRFLFAVLLPALFLTSALQAQSADGQWCGYTGKSEWLSKYQAGEYSAVNKSDEILYVPARFILLGENDGSGYIDPVKLLRSFELLNSDYEDMNIQFYIKEVDYLNRGNYYDHSTASIGGQMMSLHNNSGVINNYIVGNPAGNCGYYLSSADGIALGINCLGASDRTWSHEMGHLFTLPHTFYGWESVGSIDEIELTERAPATVSYRGSNVPVERVDGSNCEDAADGFCDTSPDYLMQRWACNGVQEYQDSLTDPDSIRFAVPATNIMSYALDGCIEGFSEEQKTAMQTNLAARQIADNSGDGRVAADGDEMNLLLPEDNATLEVSDFVELVWNSVPNADYYIVQLNTSTNFNGAVLQSFIVTDTTAIIEDDLSPNTRYYWRVRPFNRYVIDSDFGDQKFRFKNGEFPTATIDAELNAAITVAPNPVSGGQELRIDGQDLGQSGNMTYQLIDAAGRVLVSRENVSVTSAGFNERIETAGMPAGVYFLRIRLNDKLVSRRVVVTP</sequence>
<dbReference type="GO" id="GO:0008237">
    <property type="term" value="F:metallopeptidase activity"/>
    <property type="evidence" value="ECO:0007669"/>
    <property type="project" value="InterPro"/>
</dbReference>
<dbReference type="Proteomes" id="UP000321907">
    <property type="component" value="Unassembled WGS sequence"/>
</dbReference>
<feature type="signal peptide" evidence="1">
    <location>
        <begin position="1"/>
        <end position="25"/>
    </location>
</feature>
<organism evidence="3 4">
    <name type="scientific">Neolewinella aurantiaca</name>
    <dbReference type="NCBI Taxonomy" id="2602767"/>
    <lineage>
        <taxon>Bacteria</taxon>
        <taxon>Pseudomonadati</taxon>
        <taxon>Bacteroidota</taxon>
        <taxon>Saprospiria</taxon>
        <taxon>Saprospirales</taxon>
        <taxon>Lewinellaceae</taxon>
        <taxon>Neolewinella</taxon>
    </lineage>
</organism>
<dbReference type="EMBL" id="VOXD01000005">
    <property type="protein sequence ID" value="TXF90719.1"/>
    <property type="molecule type" value="Genomic_DNA"/>
</dbReference>
<accession>A0A5C7FYI5</accession>
<dbReference type="NCBIfam" id="TIGR04183">
    <property type="entry name" value="Por_Secre_tail"/>
    <property type="match status" value="1"/>
</dbReference>
<dbReference type="InterPro" id="IPR013783">
    <property type="entry name" value="Ig-like_fold"/>
</dbReference>
<dbReference type="SUPFAM" id="SSF49265">
    <property type="entry name" value="Fibronectin type III"/>
    <property type="match status" value="1"/>
</dbReference>
<dbReference type="CDD" id="cd00063">
    <property type="entry name" value="FN3"/>
    <property type="match status" value="1"/>
</dbReference>
<dbReference type="OrthoDB" id="1041092at2"/>
<keyword evidence="1" id="KW-0732">Signal</keyword>
<name>A0A5C7FYI5_9BACT</name>
<feature type="chain" id="PRO_5022847864" evidence="1">
    <location>
        <begin position="26"/>
        <end position="506"/>
    </location>
</feature>
<dbReference type="InterPro" id="IPR003961">
    <property type="entry name" value="FN3_dom"/>
</dbReference>
<dbReference type="Gene3D" id="2.60.40.10">
    <property type="entry name" value="Immunoglobulins"/>
    <property type="match status" value="1"/>
</dbReference>
<evidence type="ECO:0000256" key="1">
    <source>
        <dbReference type="SAM" id="SignalP"/>
    </source>
</evidence>
<dbReference type="SUPFAM" id="SSF55486">
    <property type="entry name" value="Metalloproteases ('zincins'), catalytic domain"/>
    <property type="match status" value="1"/>
</dbReference>
<evidence type="ECO:0000313" key="4">
    <source>
        <dbReference type="Proteomes" id="UP000321907"/>
    </source>
</evidence>
<comment type="caution">
    <text evidence="3">The sequence shown here is derived from an EMBL/GenBank/DDBJ whole genome shotgun (WGS) entry which is preliminary data.</text>
</comment>
<dbReference type="Pfam" id="PF18962">
    <property type="entry name" value="Por_Secre_tail"/>
    <property type="match status" value="1"/>
</dbReference>
<reference evidence="3 4" key="1">
    <citation type="submission" date="2019-08" db="EMBL/GenBank/DDBJ databases">
        <title>Lewinella sp. strain SSH13 Genome sequencing and assembly.</title>
        <authorList>
            <person name="Kim I."/>
        </authorList>
    </citation>
    <scope>NUCLEOTIDE SEQUENCE [LARGE SCALE GENOMIC DNA]</scope>
    <source>
        <strain evidence="3 4">SSH13</strain>
    </source>
</reference>
<feature type="domain" description="Secretion system C-terminal sorting" evidence="2">
    <location>
        <begin position="426"/>
        <end position="504"/>
    </location>
</feature>
<evidence type="ECO:0000313" key="3">
    <source>
        <dbReference type="EMBL" id="TXF90719.1"/>
    </source>
</evidence>
<evidence type="ECO:0000259" key="2">
    <source>
        <dbReference type="Pfam" id="PF18962"/>
    </source>
</evidence>
<dbReference type="RefSeq" id="WP_147929547.1">
    <property type="nucleotide sequence ID" value="NZ_VOXD01000005.1"/>
</dbReference>
<gene>
    <name evidence="3" type="ORF">FUA23_04565</name>
</gene>
<dbReference type="InterPro" id="IPR026444">
    <property type="entry name" value="Secre_tail"/>
</dbReference>
<keyword evidence="4" id="KW-1185">Reference proteome</keyword>
<proteinExistence type="predicted"/>